<sequence length="71" mass="7473">MTRIALLAAFALVGCGAPDRTAGEFAADPDAAARVVAACDAGRTQTECEAARRGLAEARRDARMRAYEQAF</sequence>
<accession>A0A2X1BLS8</accession>
<protein>
    <recommendedName>
        <fullName evidence="3">EexN family lipoprotein</fullName>
    </recommendedName>
</protein>
<evidence type="ECO:0000313" key="1">
    <source>
        <dbReference type="EMBL" id="SPU53452.1"/>
    </source>
</evidence>
<dbReference type="AlphaFoldDB" id="A0A2X1BLS8"/>
<dbReference type="RefSeq" id="WP_112862329.1">
    <property type="nucleotide sequence ID" value="NZ_UAQP01000005.1"/>
</dbReference>
<dbReference type="PROSITE" id="PS51257">
    <property type="entry name" value="PROKAR_LIPOPROTEIN"/>
    <property type="match status" value="1"/>
</dbReference>
<proteinExistence type="predicted"/>
<dbReference type="Proteomes" id="UP000251186">
    <property type="component" value="Unassembled WGS sequence"/>
</dbReference>
<gene>
    <name evidence="1" type="ORF">NCTC11166_01523</name>
</gene>
<dbReference type="NCBIfam" id="NF033894">
    <property type="entry name" value="Eex_IncN"/>
    <property type="match status" value="1"/>
</dbReference>
<reference evidence="1 2" key="1">
    <citation type="submission" date="2018-06" db="EMBL/GenBank/DDBJ databases">
        <authorList>
            <consortium name="Pathogen Informatics"/>
            <person name="Doyle S."/>
        </authorList>
    </citation>
    <scope>NUCLEOTIDE SEQUENCE [LARGE SCALE GENOMIC DNA]</scope>
    <source>
        <strain evidence="1 2">NCTC11166</strain>
    </source>
</reference>
<organism evidence="1 2">
    <name type="scientific">Brevundimonas vesicularis</name>
    <name type="common">Pseudomonas vesicularis</name>
    <dbReference type="NCBI Taxonomy" id="41276"/>
    <lineage>
        <taxon>Bacteria</taxon>
        <taxon>Pseudomonadati</taxon>
        <taxon>Pseudomonadota</taxon>
        <taxon>Alphaproteobacteria</taxon>
        <taxon>Caulobacterales</taxon>
        <taxon>Caulobacteraceae</taxon>
        <taxon>Brevundimonas</taxon>
    </lineage>
</organism>
<name>A0A2X1BLS8_BREVE</name>
<evidence type="ECO:0000313" key="2">
    <source>
        <dbReference type="Proteomes" id="UP000251186"/>
    </source>
</evidence>
<dbReference type="EMBL" id="UAQP01000005">
    <property type="protein sequence ID" value="SPU53452.1"/>
    <property type="molecule type" value="Genomic_DNA"/>
</dbReference>
<dbReference type="InterPro" id="IPR047937">
    <property type="entry name" value="Eex_IncN-like"/>
</dbReference>
<evidence type="ECO:0008006" key="3">
    <source>
        <dbReference type="Google" id="ProtNLM"/>
    </source>
</evidence>